<dbReference type="InterPro" id="IPR013783">
    <property type="entry name" value="Ig-like_fold"/>
</dbReference>
<evidence type="ECO:0000256" key="3">
    <source>
        <dbReference type="ARBA" id="ARBA00023277"/>
    </source>
</evidence>
<name>A0A413ESR9_BACOV</name>
<dbReference type="SMART" id="SM01217">
    <property type="entry name" value="Fn3_like"/>
    <property type="match status" value="1"/>
</dbReference>
<evidence type="ECO:0000256" key="5">
    <source>
        <dbReference type="SAM" id="SignalP"/>
    </source>
</evidence>
<dbReference type="Pfam" id="PF14310">
    <property type="entry name" value="Fn3-like"/>
    <property type="match status" value="1"/>
</dbReference>
<evidence type="ECO:0000256" key="1">
    <source>
        <dbReference type="ARBA" id="ARBA00005336"/>
    </source>
</evidence>
<protein>
    <submittedName>
        <fullName evidence="7">Beta-glucosidase</fullName>
    </submittedName>
</protein>
<dbReference type="Gene3D" id="2.60.40.10">
    <property type="entry name" value="Immunoglobulins"/>
    <property type="match status" value="1"/>
</dbReference>
<keyword evidence="2 4" id="KW-0378">Hydrolase</keyword>
<dbReference type="InterPro" id="IPR001764">
    <property type="entry name" value="Glyco_hydro_3_N"/>
</dbReference>
<dbReference type="InterPro" id="IPR019800">
    <property type="entry name" value="Glyco_hydro_3_AS"/>
</dbReference>
<dbReference type="EMBL" id="QSBI01000009">
    <property type="protein sequence ID" value="RGX10627.1"/>
    <property type="molecule type" value="Genomic_DNA"/>
</dbReference>
<gene>
    <name evidence="7" type="ORF">DWV35_09295</name>
</gene>
<keyword evidence="5" id="KW-0732">Signal</keyword>
<dbReference type="InterPro" id="IPR002772">
    <property type="entry name" value="Glyco_hydro_3_C"/>
</dbReference>
<dbReference type="PANTHER" id="PTHR42715:SF10">
    <property type="entry name" value="BETA-GLUCOSIDASE"/>
    <property type="match status" value="1"/>
</dbReference>
<dbReference type="PANTHER" id="PTHR42715">
    <property type="entry name" value="BETA-GLUCOSIDASE"/>
    <property type="match status" value="1"/>
</dbReference>
<organism evidence="7 8">
    <name type="scientific">Bacteroides ovatus</name>
    <dbReference type="NCBI Taxonomy" id="28116"/>
    <lineage>
        <taxon>Bacteria</taxon>
        <taxon>Pseudomonadati</taxon>
        <taxon>Bacteroidota</taxon>
        <taxon>Bacteroidia</taxon>
        <taxon>Bacteroidales</taxon>
        <taxon>Bacteroidaceae</taxon>
        <taxon>Bacteroides</taxon>
    </lineage>
</organism>
<dbReference type="InterPro" id="IPR036962">
    <property type="entry name" value="Glyco_hydro_3_N_sf"/>
</dbReference>
<dbReference type="InterPro" id="IPR017853">
    <property type="entry name" value="GH"/>
</dbReference>
<dbReference type="SUPFAM" id="SSF51445">
    <property type="entry name" value="(Trans)glycosidases"/>
    <property type="match status" value="1"/>
</dbReference>
<dbReference type="GO" id="GO:0004553">
    <property type="term" value="F:hydrolase activity, hydrolyzing O-glycosyl compounds"/>
    <property type="evidence" value="ECO:0007669"/>
    <property type="project" value="InterPro"/>
</dbReference>
<comment type="similarity">
    <text evidence="1 4">Belongs to the glycosyl hydrolase 3 family.</text>
</comment>
<dbReference type="Proteomes" id="UP000286031">
    <property type="component" value="Unassembled WGS sequence"/>
</dbReference>
<dbReference type="InterPro" id="IPR026891">
    <property type="entry name" value="Fn3-like"/>
</dbReference>
<dbReference type="SUPFAM" id="SSF52279">
    <property type="entry name" value="Beta-D-glucan exohydrolase, C-terminal domain"/>
    <property type="match status" value="1"/>
</dbReference>
<dbReference type="PRINTS" id="PR00133">
    <property type="entry name" value="GLHYDRLASE3"/>
</dbReference>
<evidence type="ECO:0000313" key="8">
    <source>
        <dbReference type="Proteomes" id="UP000286031"/>
    </source>
</evidence>
<dbReference type="PROSITE" id="PS00775">
    <property type="entry name" value="GLYCOSYL_HYDROL_F3"/>
    <property type="match status" value="1"/>
</dbReference>
<dbReference type="GO" id="GO:0005975">
    <property type="term" value="P:carbohydrate metabolic process"/>
    <property type="evidence" value="ECO:0007669"/>
    <property type="project" value="InterPro"/>
</dbReference>
<evidence type="ECO:0000256" key="4">
    <source>
        <dbReference type="RuleBase" id="RU361161"/>
    </source>
</evidence>
<evidence type="ECO:0000313" key="7">
    <source>
        <dbReference type="EMBL" id="RGX10627.1"/>
    </source>
</evidence>
<feature type="chain" id="PRO_5019423758" evidence="5">
    <location>
        <begin position="22"/>
        <end position="761"/>
    </location>
</feature>
<comment type="caution">
    <text evidence="7">The sequence shown here is derived from an EMBL/GenBank/DDBJ whole genome shotgun (WGS) entry which is preliminary data.</text>
</comment>
<dbReference type="Gene3D" id="3.20.20.300">
    <property type="entry name" value="Glycoside hydrolase, family 3, N-terminal domain"/>
    <property type="match status" value="1"/>
</dbReference>
<dbReference type="AlphaFoldDB" id="A0A413ESR9"/>
<dbReference type="Pfam" id="PF01915">
    <property type="entry name" value="Glyco_hydro_3_C"/>
    <property type="match status" value="1"/>
</dbReference>
<keyword evidence="4" id="KW-0326">Glycosidase</keyword>
<evidence type="ECO:0000256" key="2">
    <source>
        <dbReference type="ARBA" id="ARBA00022801"/>
    </source>
</evidence>
<reference evidence="7 8" key="1">
    <citation type="submission" date="2018-08" db="EMBL/GenBank/DDBJ databases">
        <title>A genome reference for cultivated species of the human gut microbiota.</title>
        <authorList>
            <person name="Zou Y."/>
            <person name="Xue W."/>
            <person name="Luo G."/>
        </authorList>
    </citation>
    <scope>NUCLEOTIDE SEQUENCE [LARGE SCALE GENOMIC DNA]</scope>
    <source>
        <strain evidence="7 8">AF04-46</strain>
    </source>
</reference>
<dbReference type="Pfam" id="PF00933">
    <property type="entry name" value="Glyco_hydro_3"/>
    <property type="match status" value="1"/>
</dbReference>
<dbReference type="InterPro" id="IPR050288">
    <property type="entry name" value="Cellulose_deg_GH3"/>
</dbReference>
<proteinExistence type="inferred from homology"/>
<feature type="signal peptide" evidence="5">
    <location>
        <begin position="1"/>
        <end position="21"/>
    </location>
</feature>
<accession>A0A413ESR9</accession>
<dbReference type="InterPro" id="IPR036881">
    <property type="entry name" value="Glyco_hydro_3_C_sf"/>
</dbReference>
<sequence>MKNIILTMAVAAFSTASLAQAPQLRTDNIDEILNAMTLREKATLLVGELAANQNAQGTQIGNTEKYIPGAAGNTYSIPRLGIPPTVMADGPAGLRIYTKRNYDSNTYNCTGFPIGTSLAASWNEDIVYRATKAMGNEVLEYGVDVLLAPGNNIQRNPLCGRNFEYFSEDPVLSGNIAAAYINGIQSNGVGTSLKHYAFNNQETRRLGNDARVSQRAAREIYLKPFEIAVKKSQPWTVMSSYNKVNGEYTNSRRDLLTDILRNDWGYNGIVVTDWGGYFDAVKCITAGNDLVEPGSPKFINEIVEAVESGKLDQKYVDACVRRMLAYIVKTPRFNKYKFSSNPNLKAHAQIVREAAAEGTVLLKNNENLLPLNHMENVALFGCGSYRPIAGGTGSGDVNKAYIVSLVEGMRNAGFNVDNNLVSEYTKYLWAYDEKMAKLEWWQRNPVAPEFIPDALADAVKNNDIAIVTIQRQSGEGRDRPAADFELDADDKALLTQVADAFHKAEKKVVVVLNVGGAIETASWKDIPDAILLPWQCGQEIGHSIADMLTGKVAPSGHLPMTLPEKLSDHASTKNFPLDSPDISGWGDENKNDRKNIDYTEYEEDIYVGYRWFDKQRLNVSYPFGYGLTYTTFEFEGLKLNVKNGDTYSDDIIEVSVNVKNTGITAGKQVVQVYVTAPKGNQDKPEQELKGFAKTRLLKPGESQLLTICIPKINLASFYDKKSAWIVDGGTYVFRIGDNSRNILCEGKIKIKKQQEKVSVSL</sequence>
<dbReference type="Gene3D" id="3.40.50.1700">
    <property type="entry name" value="Glycoside hydrolase family 3 C-terminal domain"/>
    <property type="match status" value="1"/>
</dbReference>
<evidence type="ECO:0000259" key="6">
    <source>
        <dbReference type="SMART" id="SM01217"/>
    </source>
</evidence>
<keyword evidence="3" id="KW-0119">Carbohydrate metabolism</keyword>
<feature type="domain" description="Fibronectin type III-like" evidence="6">
    <location>
        <begin position="668"/>
        <end position="739"/>
    </location>
</feature>